<reference evidence="2 3" key="1">
    <citation type="submission" date="2023-10" db="EMBL/GenBank/DDBJ databases">
        <title>Marine bacteria isolated from horseshoe crab.</title>
        <authorList>
            <person name="Cheng T.H."/>
        </authorList>
    </citation>
    <scope>NUCLEOTIDE SEQUENCE [LARGE SCALE GENOMIC DNA]</scope>
    <source>
        <strain evidence="2 3">HSC6</strain>
    </source>
</reference>
<name>A0ABU3ZD61_9GAMM</name>
<feature type="signal peptide" evidence="1">
    <location>
        <begin position="1"/>
        <end position="20"/>
    </location>
</feature>
<dbReference type="Proteomes" id="UP001186452">
    <property type="component" value="Unassembled WGS sequence"/>
</dbReference>
<feature type="chain" id="PRO_5047376342" evidence="1">
    <location>
        <begin position="21"/>
        <end position="511"/>
    </location>
</feature>
<dbReference type="SUPFAM" id="SSF48403">
    <property type="entry name" value="Ankyrin repeat"/>
    <property type="match status" value="1"/>
</dbReference>
<evidence type="ECO:0000313" key="2">
    <source>
        <dbReference type="EMBL" id="MDV5168046.1"/>
    </source>
</evidence>
<dbReference type="RefSeq" id="WP_317520685.1">
    <property type="nucleotide sequence ID" value="NZ_JAWJZI010000001.1"/>
</dbReference>
<keyword evidence="1" id="KW-0732">Signal</keyword>
<sequence>MRVLYIVLGGALMFGSKAYANNNAVCQFLPKTDAPDWVSKDIRDNDYYYAVGGASGKTANGYLLINELINQARNDAIENLSRSIRSSIKVSTKRTIESQKSGKSAAEVRKEVKQKSELVSQTALSAVIDDARWLDTDNCLLWYRVKVSKQGADFAVKSYVNQVEQRLTKRIDELTKRDIEQILSDNGFSPTTADATKALLNNSTAIYRGNEYNIADLYQQSGFDWLEEQQNQAFKIRYSNKLFYNGVTALNVPMSVIVSASSTEKISYALGKLKSYGVDLNQAVVTIGKQYNKVIPFAEKAQYNFLNPQPAMASSIVPTARPNESEGNPFVEVMLDYKVKTPMLYNFVSAKEEEEFGLMHVLVLEHRVDLIEPLKALGVDLDKTSKHGYTALALAIEMDNFDFADELLKQHAQMKTNGYIAFKIAYFKGHLNQNINSSTAYALPFSLERLHAFGSHVPQKQKEKIAKQIKRMAPITKRTSTYVTVKENNRSVLKTKITTFVNGDLTSEVIQ</sequence>
<evidence type="ECO:0000256" key="1">
    <source>
        <dbReference type="SAM" id="SignalP"/>
    </source>
</evidence>
<comment type="caution">
    <text evidence="2">The sequence shown here is derived from an EMBL/GenBank/DDBJ whole genome shotgun (WGS) entry which is preliminary data.</text>
</comment>
<dbReference type="Gene3D" id="3.10.28.20">
    <property type="entry name" value="Acetamidase/Formamidase-like domains"/>
    <property type="match status" value="1"/>
</dbReference>
<proteinExistence type="predicted"/>
<evidence type="ECO:0000313" key="3">
    <source>
        <dbReference type="Proteomes" id="UP001186452"/>
    </source>
</evidence>
<dbReference type="Gene3D" id="1.25.40.20">
    <property type="entry name" value="Ankyrin repeat-containing domain"/>
    <property type="match status" value="1"/>
</dbReference>
<protein>
    <submittedName>
        <fullName evidence="2">LPP20 family lipoprotein</fullName>
    </submittedName>
</protein>
<dbReference type="InterPro" id="IPR036770">
    <property type="entry name" value="Ankyrin_rpt-contain_sf"/>
</dbReference>
<accession>A0ABU3ZD61</accession>
<organism evidence="2 3">
    <name type="scientific">Photobacterium rosenbergii</name>
    <dbReference type="NCBI Taxonomy" id="294936"/>
    <lineage>
        <taxon>Bacteria</taxon>
        <taxon>Pseudomonadati</taxon>
        <taxon>Pseudomonadota</taxon>
        <taxon>Gammaproteobacteria</taxon>
        <taxon>Vibrionales</taxon>
        <taxon>Vibrionaceae</taxon>
        <taxon>Photobacterium</taxon>
    </lineage>
</organism>
<keyword evidence="3" id="KW-1185">Reference proteome</keyword>
<gene>
    <name evidence="2" type="ORF">R2X38_03400</name>
</gene>
<dbReference type="EMBL" id="JAWJZI010000001">
    <property type="protein sequence ID" value="MDV5168046.1"/>
    <property type="molecule type" value="Genomic_DNA"/>
</dbReference>
<keyword evidence="2" id="KW-0449">Lipoprotein</keyword>